<evidence type="ECO:0000256" key="1">
    <source>
        <dbReference type="ARBA" id="ARBA00004985"/>
    </source>
</evidence>
<dbReference type="PROSITE" id="PS01223">
    <property type="entry name" value="PROA"/>
    <property type="match status" value="1"/>
</dbReference>
<comment type="pathway">
    <text evidence="1 7">Amino-acid biosynthesis; L-proline biosynthesis; L-glutamate 5-semialdehyde from L-glutamate: step 2/2.</text>
</comment>
<dbReference type="GO" id="GO:0050661">
    <property type="term" value="F:NADP binding"/>
    <property type="evidence" value="ECO:0007669"/>
    <property type="project" value="InterPro"/>
</dbReference>
<feature type="domain" description="Aldehyde dehydrogenase" evidence="8">
    <location>
        <begin position="17"/>
        <end position="280"/>
    </location>
</feature>
<reference evidence="9 10" key="1">
    <citation type="submission" date="2018-06" db="EMBL/GenBank/DDBJ databases">
        <authorList>
            <consortium name="Pathogen Informatics"/>
            <person name="Doyle S."/>
        </authorList>
    </citation>
    <scope>NUCLEOTIDE SEQUENCE [LARGE SCALE GENOMIC DNA]</scope>
    <source>
        <strain evidence="9 10">NCTC13337</strain>
    </source>
</reference>
<dbReference type="InterPro" id="IPR016161">
    <property type="entry name" value="Ald_DH/histidinol_DH"/>
</dbReference>
<accession>A0A380MXW0</accession>
<evidence type="ECO:0000256" key="4">
    <source>
        <dbReference type="ARBA" id="ARBA00022857"/>
    </source>
</evidence>
<dbReference type="EMBL" id="UHIC01000001">
    <property type="protein sequence ID" value="SUO97122.1"/>
    <property type="molecule type" value="Genomic_DNA"/>
</dbReference>
<dbReference type="EC" id="1.2.1.41" evidence="7"/>
<dbReference type="InterPro" id="IPR020593">
    <property type="entry name" value="G-glutamylP_reductase_CS"/>
</dbReference>
<comment type="catalytic activity">
    <reaction evidence="6 7">
        <text>L-glutamate 5-semialdehyde + phosphate + NADP(+) = L-glutamyl 5-phosphate + NADPH + H(+)</text>
        <dbReference type="Rhea" id="RHEA:19541"/>
        <dbReference type="ChEBI" id="CHEBI:15378"/>
        <dbReference type="ChEBI" id="CHEBI:43474"/>
        <dbReference type="ChEBI" id="CHEBI:57783"/>
        <dbReference type="ChEBI" id="CHEBI:58066"/>
        <dbReference type="ChEBI" id="CHEBI:58274"/>
        <dbReference type="ChEBI" id="CHEBI:58349"/>
        <dbReference type="EC" id="1.2.1.41"/>
    </reaction>
</comment>
<evidence type="ECO:0000313" key="10">
    <source>
        <dbReference type="Proteomes" id="UP000254601"/>
    </source>
</evidence>
<evidence type="ECO:0000256" key="7">
    <source>
        <dbReference type="HAMAP-Rule" id="MF_00412"/>
    </source>
</evidence>
<organism evidence="9 10">
    <name type="scientific">Suttonella ornithocola</name>
    <dbReference type="NCBI Taxonomy" id="279832"/>
    <lineage>
        <taxon>Bacteria</taxon>
        <taxon>Pseudomonadati</taxon>
        <taxon>Pseudomonadota</taxon>
        <taxon>Gammaproteobacteria</taxon>
        <taxon>Cardiobacteriales</taxon>
        <taxon>Cardiobacteriaceae</taxon>
        <taxon>Suttonella</taxon>
    </lineage>
</organism>
<comment type="function">
    <text evidence="7">Catalyzes the NADPH-dependent reduction of L-glutamate 5-phosphate into L-glutamate 5-semialdehyde and phosphate. The product spontaneously undergoes cyclization to form 1-pyrroline-5-carboxylate.</text>
</comment>
<keyword evidence="3 7" id="KW-0641">Proline biosynthesis</keyword>
<dbReference type="InterPro" id="IPR016162">
    <property type="entry name" value="Ald_DH_N"/>
</dbReference>
<dbReference type="GO" id="GO:0055129">
    <property type="term" value="P:L-proline biosynthetic process"/>
    <property type="evidence" value="ECO:0007669"/>
    <property type="project" value="UniProtKB-UniRule"/>
</dbReference>
<dbReference type="NCBIfam" id="NF001221">
    <property type="entry name" value="PRK00197.1"/>
    <property type="match status" value="1"/>
</dbReference>
<dbReference type="NCBIfam" id="TIGR00407">
    <property type="entry name" value="proA"/>
    <property type="match status" value="1"/>
</dbReference>
<dbReference type="HAMAP" id="MF_00412">
    <property type="entry name" value="ProA"/>
    <property type="match status" value="1"/>
</dbReference>
<keyword evidence="2 7" id="KW-0028">Amino-acid biosynthesis</keyword>
<comment type="subcellular location">
    <subcellularLocation>
        <location evidence="7">Cytoplasm</location>
    </subcellularLocation>
</comment>
<dbReference type="PANTHER" id="PTHR11063:SF8">
    <property type="entry name" value="DELTA-1-PYRROLINE-5-CARBOXYLATE SYNTHASE"/>
    <property type="match status" value="1"/>
</dbReference>
<keyword evidence="5 7" id="KW-0560">Oxidoreductase</keyword>
<evidence type="ECO:0000259" key="8">
    <source>
        <dbReference type="Pfam" id="PF00171"/>
    </source>
</evidence>
<evidence type="ECO:0000256" key="6">
    <source>
        <dbReference type="ARBA" id="ARBA00049024"/>
    </source>
</evidence>
<keyword evidence="4 7" id="KW-0521">NADP</keyword>
<name>A0A380MXW0_9GAMM</name>
<sequence>MSLVITLGKKAKTAAQTLASATTLQKNTALLAIADHLLAETAAILSANAKDIALGKQKNLAPALLDRLSLNETRLKQMADGIRQIASLPDPVGEMTGMKTNEKGLKVGRMRAPLGVIGIIYESRPNVTADAAALCLKSGNAAILRGGSEAIHSNQAILASVKHGLQHAGLPEDSIQLINDTNRAHVTDLLQANEYVDVIIPRGGKGLVKLVSEQARMPVIKHLDGLCHLYIDVDADFEIALRCADNGKTYRYGICGATETLLIHKAIAFSILPAIADIYQRKSVEMRGCPETVNLLKNSHSICLATESDWQTEYLAPIISIKIVEDYQQAIEHIAQYSSKHTDSIVTNSLATAQRFLREVDSASVMVNTPTCFADGYEYGLGAEIGISTDKIHWRGPVGLEGLTSQKFIIISDGITR</sequence>
<dbReference type="Proteomes" id="UP000254601">
    <property type="component" value="Unassembled WGS sequence"/>
</dbReference>
<dbReference type="UniPathway" id="UPA00098">
    <property type="reaction ID" value="UER00360"/>
</dbReference>
<dbReference type="AlphaFoldDB" id="A0A380MXW0"/>
<dbReference type="Gene3D" id="3.40.605.10">
    <property type="entry name" value="Aldehyde Dehydrogenase, Chain A, domain 1"/>
    <property type="match status" value="1"/>
</dbReference>
<dbReference type="OrthoDB" id="9809970at2"/>
<comment type="similarity">
    <text evidence="7">Belongs to the gamma-glutamyl phosphate reductase family.</text>
</comment>
<dbReference type="FunFam" id="3.40.309.10:FF:000006">
    <property type="entry name" value="Gamma-glutamyl phosphate reductase"/>
    <property type="match status" value="1"/>
</dbReference>
<dbReference type="Pfam" id="PF00171">
    <property type="entry name" value="Aldedh"/>
    <property type="match status" value="2"/>
</dbReference>
<dbReference type="InterPro" id="IPR012134">
    <property type="entry name" value="Glu-5-SA_DH"/>
</dbReference>
<feature type="domain" description="Aldehyde dehydrogenase" evidence="8">
    <location>
        <begin position="310"/>
        <end position="374"/>
    </location>
</feature>
<keyword evidence="7" id="KW-0963">Cytoplasm</keyword>
<dbReference type="SUPFAM" id="SSF53720">
    <property type="entry name" value="ALDH-like"/>
    <property type="match status" value="1"/>
</dbReference>
<dbReference type="RefSeq" id="WP_072577090.1">
    <property type="nucleotide sequence ID" value="NZ_LWHB01000131.1"/>
</dbReference>
<proteinExistence type="inferred from homology"/>
<dbReference type="GO" id="GO:0005737">
    <property type="term" value="C:cytoplasm"/>
    <property type="evidence" value="ECO:0007669"/>
    <property type="project" value="UniProtKB-SubCell"/>
</dbReference>
<dbReference type="CDD" id="cd07079">
    <property type="entry name" value="ALDH_F18-19_ProA-GPR"/>
    <property type="match status" value="1"/>
</dbReference>
<dbReference type="Gene3D" id="3.40.309.10">
    <property type="entry name" value="Aldehyde Dehydrogenase, Chain A, domain 2"/>
    <property type="match status" value="1"/>
</dbReference>
<protein>
    <recommendedName>
        <fullName evidence="7">Gamma-glutamyl phosphate reductase</fullName>
        <shortName evidence="7">GPR</shortName>
        <ecNumber evidence="7">1.2.1.41</ecNumber>
    </recommendedName>
    <alternativeName>
        <fullName evidence="7">Glutamate-5-semialdehyde dehydrogenase</fullName>
    </alternativeName>
    <alternativeName>
        <fullName evidence="7">Glutamyl-gamma-semialdehyde dehydrogenase</fullName>
        <shortName evidence="7">GSA dehydrogenase</shortName>
    </alternativeName>
</protein>
<evidence type="ECO:0000313" key="9">
    <source>
        <dbReference type="EMBL" id="SUO97122.1"/>
    </source>
</evidence>
<dbReference type="GO" id="GO:0004350">
    <property type="term" value="F:glutamate-5-semialdehyde dehydrogenase activity"/>
    <property type="evidence" value="ECO:0007669"/>
    <property type="project" value="UniProtKB-UniRule"/>
</dbReference>
<gene>
    <name evidence="7 9" type="primary">proA</name>
    <name evidence="9" type="ORF">NCTC13337_02177</name>
</gene>
<dbReference type="PIRSF" id="PIRSF000151">
    <property type="entry name" value="GPR"/>
    <property type="match status" value="1"/>
</dbReference>
<evidence type="ECO:0000256" key="2">
    <source>
        <dbReference type="ARBA" id="ARBA00022605"/>
    </source>
</evidence>
<dbReference type="InterPro" id="IPR016163">
    <property type="entry name" value="Ald_DH_C"/>
</dbReference>
<dbReference type="InterPro" id="IPR000965">
    <property type="entry name" value="GPR_dom"/>
</dbReference>
<evidence type="ECO:0000256" key="3">
    <source>
        <dbReference type="ARBA" id="ARBA00022650"/>
    </source>
</evidence>
<evidence type="ECO:0000256" key="5">
    <source>
        <dbReference type="ARBA" id="ARBA00023002"/>
    </source>
</evidence>
<dbReference type="PANTHER" id="PTHR11063">
    <property type="entry name" value="GLUTAMATE SEMIALDEHYDE DEHYDROGENASE"/>
    <property type="match status" value="1"/>
</dbReference>
<keyword evidence="10" id="KW-1185">Reference proteome</keyword>
<dbReference type="InterPro" id="IPR015590">
    <property type="entry name" value="Aldehyde_DH_dom"/>
</dbReference>